<evidence type="ECO:0000313" key="1">
    <source>
        <dbReference type="EMBL" id="OXL14612.1"/>
    </source>
</evidence>
<keyword evidence="2" id="KW-1185">Reference proteome</keyword>
<sequence>MFLKKLPIYLLVSLAITACDRNDYVTWHCKKDPSNADEKPLTMILEGSSMKLNQLNYNFCGSLGPISYFDLNCSGKAELSAISFIPKTGAWTRGNETLQCLAL</sequence>
<proteinExistence type="predicted"/>
<evidence type="ECO:0008006" key="3">
    <source>
        <dbReference type="Google" id="ProtNLM"/>
    </source>
</evidence>
<dbReference type="PROSITE" id="PS51257">
    <property type="entry name" value="PROKAR_LIPOPROTEIN"/>
    <property type="match status" value="1"/>
</dbReference>
<gene>
    <name evidence="1" type="ORF">AOC33_08915</name>
</gene>
<accession>A0A229FS06</accession>
<dbReference type="AlphaFoldDB" id="A0A229FS06"/>
<dbReference type="Proteomes" id="UP000215188">
    <property type="component" value="Unassembled WGS sequence"/>
</dbReference>
<evidence type="ECO:0000313" key="2">
    <source>
        <dbReference type="Proteomes" id="UP000215188"/>
    </source>
</evidence>
<dbReference type="OrthoDB" id="9134283at2"/>
<dbReference type="RefSeq" id="WP_089516655.1">
    <property type="nucleotide sequence ID" value="NZ_NJGG01000003.1"/>
</dbReference>
<reference evidence="1 2" key="1">
    <citation type="submission" date="2017-06" db="EMBL/GenBank/DDBJ databases">
        <title>Reclassification of a Polynucleobacter cosmopolitanus strain isolated from tropical Lake Victoria as Polynucleobacter victoriensis comb. nov.</title>
        <authorList>
            <person name="Hahn M.W."/>
        </authorList>
    </citation>
    <scope>NUCLEOTIDE SEQUENCE [LARGE SCALE GENOMIC DNA]</scope>
    <source>
        <strain evidence="1 2">MWH-MoIso2</strain>
    </source>
</reference>
<organism evidence="1 2">
    <name type="scientific">Polynucleobacter cosmopolitanus</name>
    <dbReference type="NCBI Taxonomy" id="351345"/>
    <lineage>
        <taxon>Bacteria</taxon>
        <taxon>Pseudomonadati</taxon>
        <taxon>Pseudomonadota</taxon>
        <taxon>Betaproteobacteria</taxon>
        <taxon>Burkholderiales</taxon>
        <taxon>Burkholderiaceae</taxon>
        <taxon>Polynucleobacter</taxon>
    </lineage>
</organism>
<comment type="caution">
    <text evidence="1">The sequence shown here is derived from an EMBL/GenBank/DDBJ whole genome shotgun (WGS) entry which is preliminary data.</text>
</comment>
<name>A0A229FS06_9BURK</name>
<dbReference type="EMBL" id="NJGG01000003">
    <property type="protein sequence ID" value="OXL14612.1"/>
    <property type="molecule type" value="Genomic_DNA"/>
</dbReference>
<protein>
    <recommendedName>
        <fullName evidence="3">Lipoprotein</fullName>
    </recommendedName>
</protein>